<dbReference type="Pfam" id="PF14598">
    <property type="entry name" value="PAS_11"/>
    <property type="match status" value="1"/>
</dbReference>
<evidence type="ECO:0000313" key="10">
    <source>
        <dbReference type="EMBL" id="EEC20546.1"/>
    </source>
</evidence>
<keyword evidence="6" id="KW-0539">Nucleus</keyword>
<dbReference type="EMBL" id="ABJB011103311">
    <property type="status" value="NOT_ANNOTATED_CDS"/>
    <property type="molecule type" value="Genomic_DNA"/>
</dbReference>
<dbReference type="InterPro" id="IPR035965">
    <property type="entry name" value="PAS-like_dom_sf"/>
</dbReference>
<dbReference type="InterPro" id="IPR036638">
    <property type="entry name" value="HLH_DNA-bd_sf"/>
</dbReference>
<dbReference type="OrthoDB" id="71302at2759"/>
<dbReference type="PRINTS" id="PR00785">
    <property type="entry name" value="NCTRNSLOCATR"/>
</dbReference>
<dbReference type="GO" id="GO:0016874">
    <property type="term" value="F:ligase activity"/>
    <property type="evidence" value="ECO:0007669"/>
    <property type="project" value="UniProtKB-KW"/>
</dbReference>
<dbReference type="EMBL" id="ABJB010095176">
    <property type="status" value="NOT_ANNOTATED_CDS"/>
    <property type="molecule type" value="Genomic_DNA"/>
</dbReference>
<dbReference type="InterPro" id="IPR050933">
    <property type="entry name" value="Circadian_TF"/>
</dbReference>
<dbReference type="Gene3D" id="3.30.450.20">
    <property type="entry name" value="PAS domain"/>
    <property type="match status" value="2"/>
</dbReference>
<dbReference type="SMR" id="B7QNX4"/>
<dbReference type="VEuPathDB" id="VectorBase:ISCI023999"/>
<dbReference type="InterPro" id="IPR011598">
    <property type="entry name" value="bHLH_dom"/>
</dbReference>
<dbReference type="CDD" id="cd18947">
    <property type="entry name" value="bHLH-PAS_ARNT"/>
    <property type="match status" value="1"/>
</dbReference>
<dbReference type="AlphaFoldDB" id="B7QNX4"/>
<feature type="domain" description="BHLH" evidence="9">
    <location>
        <begin position="23"/>
        <end position="76"/>
    </location>
</feature>
<keyword evidence="10" id="KW-0436">Ligase</keyword>
<dbReference type="EMBL" id="DS980579">
    <property type="protein sequence ID" value="EEC20546.1"/>
    <property type="molecule type" value="Genomic_DNA"/>
</dbReference>
<evidence type="ECO:0000313" key="11">
    <source>
        <dbReference type="EnsemblMetazoa" id="ISCW023999-PA"/>
    </source>
</evidence>
<dbReference type="Proteomes" id="UP000001555">
    <property type="component" value="Unassembled WGS sequence"/>
</dbReference>
<dbReference type="HOGENOM" id="CLU_011864_0_0_1"/>
<dbReference type="CDD" id="cd00130">
    <property type="entry name" value="PAS"/>
    <property type="match status" value="2"/>
</dbReference>
<keyword evidence="3" id="KW-0805">Transcription regulation</keyword>
<evidence type="ECO:0000259" key="9">
    <source>
        <dbReference type="PROSITE" id="PS50888"/>
    </source>
</evidence>
<reference evidence="11" key="2">
    <citation type="submission" date="2020-05" db="UniProtKB">
        <authorList>
            <consortium name="EnsemblMetazoa"/>
        </authorList>
    </citation>
    <scope>IDENTIFICATION</scope>
    <source>
        <strain evidence="11">wikel</strain>
    </source>
</reference>
<dbReference type="Pfam" id="PF00989">
    <property type="entry name" value="PAS"/>
    <property type="match status" value="1"/>
</dbReference>
<dbReference type="NCBIfam" id="TIGR00229">
    <property type="entry name" value="sensory_box"/>
    <property type="match status" value="1"/>
</dbReference>
<dbReference type="SMART" id="SM00353">
    <property type="entry name" value="HLH"/>
    <property type="match status" value="1"/>
</dbReference>
<evidence type="ECO:0000256" key="4">
    <source>
        <dbReference type="ARBA" id="ARBA00023125"/>
    </source>
</evidence>
<dbReference type="PaxDb" id="6945-B7QNX4"/>
<dbReference type="GO" id="GO:0005667">
    <property type="term" value="C:transcription regulator complex"/>
    <property type="evidence" value="ECO:0007669"/>
    <property type="project" value="InterPro"/>
</dbReference>
<dbReference type="FunFam" id="4.10.280.10:FF:000011">
    <property type="entry name" value="Aryl hydrocarbon receptor nuclear translocator 2"/>
    <property type="match status" value="1"/>
</dbReference>
<dbReference type="GO" id="GO:0034751">
    <property type="term" value="C:aryl hydrocarbon receptor complex"/>
    <property type="evidence" value="ECO:0000318"/>
    <property type="project" value="GO_Central"/>
</dbReference>
<keyword evidence="4" id="KW-0238">DNA-binding</keyword>
<keyword evidence="5" id="KW-0804">Transcription</keyword>
<dbReference type="EMBL" id="ABJB010295964">
    <property type="status" value="NOT_ANNOTATED_CDS"/>
    <property type="molecule type" value="Genomic_DNA"/>
</dbReference>
<evidence type="ECO:0000313" key="12">
    <source>
        <dbReference type="Proteomes" id="UP000001555"/>
    </source>
</evidence>
<feature type="non-terminal residue" evidence="10">
    <location>
        <position position="1"/>
    </location>
</feature>
<dbReference type="GO" id="GO:0000981">
    <property type="term" value="F:DNA-binding transcription factor activity, RNA polymerase II-specific"/>
    <property type="evidence" value="ECO:0000318"/>
    <property type="project" value="GO_Central"/>
</dbReference>
<dbReference type="GO" id="GO:0000978">
    <property type="term" value="F:RNA polymerase II cis-regulatory region sequence-specific DNA binding"/>
    <property type="evidence" value="ECO:0000318"/>
    <property type="project" value="GO_Central"/>
</dbReference>
<dbReference type="FunCoup" id="B7QNX4">
    <property type="interactions" value="826"/>
</dbReference>
<dbReference type="SUPFAM" id="SSF47459">
    <property type="entry name" value="HLH, helix-loop-helix DNA-binding domain"/>
    <property type="match status" value="1"/>
</dbReference>
<dbReference type="EnsemblMetazoa" id="ISCW023999-RA">
    <property type="protein sequence ID" value="ISCW023999-PA"/>
    <property type="gene ID" value="ISCW023999"/>
</dbReference>
<feature type="domain" description="PAS" evidence="8">
    <location>
        <begin position="101"/>
        <end position="165"/>
    </location>
</feature>
<dbReference type="GO" id="GO:0046983">
    <property type="term" value="F:protein dimerization activity"/>
    <property type="evidence" value="ECO:0007669"/>
    <property type="project" value="InterPro"/>
</dbReference>
<dbReference type="PANTHER" id="PTHR23042">
    <property type="entry name" value="CIRCADIAN PROTEIN CLOCK/ARNT/BMAL/PAS"/>
    <property type="match status" value="1"/>
</dbReference>
<gene>
    <name evidence="10" type="ORF">IscW_ISCW023999</name>
</gene>
<dbReference type="GO" id="GO:0005737">
    <property type="term" value="C:cytoplasm"/>
    <property type="evidence" value="ECO:0007669"/>
    <property type="project" value="InterPro"/>
</dbReference>
<dbReference type="InterPro" id="IPR000014">
    <property type="entry name" value="PAS"/>
</dbReference>
<dbReference type="InterPro" id="IPR013767">
    <property type="entry name" value="PAS_fold"/>
</dbReference>
<dbReference type="Pfam" id="PF00010">
    <property type="entry name" value="HLH"/>
    <property type="match status" value="1"/>
</dbReference>
<dbReference type="EMBL" id="ABJB010256487">
    <property type="status" value="NOT_ANNOTATED_CDS"/>
    <property type="molecule type" value="Genomic_DNA"/>
</dbReference>
<keyword evidence="2" id="KW-0677">Repeat</keyword>
<evidence type="ECO:0000256" key="6">
    <source>
        <dbReference type="ARBA" id="ARBA00023242"/>
    </source>
</evidence>
<dbReference type="VEuPathDB" id="VectorBase:ISCW023999"/>
<accession>B7QNX4</accession>
<dbReference type="SMART" id="SM00091">
    <property type="entry name" value="PAS"/>
    <property type="match status" value="2"/>
</dbReference>
<keyword evidence="10" id="KW-0675">Receptor</keyword>
<proteinExistence type="predicted"/>
<dbReference type="Gene3D" id="4.10.280.10">
    <property type="entry name" value="Helix-loop-helix DNA-binding domain"/>
    <property type="match status" value="1"/>
</dbReference>
<evidence type="ECO:0000256" key="2">
    <source>
        <dbReference type="ARBA" id="ARBA00022737"/>
    </source>
</evidence>
<feature type="domain" description="PAS" evidence="8">
    <location>
        <begin position="287"/>
        <end position="336"/>
    </location>
</feature>
<name>B7QNX4_IXOSC</name>
<evidence type="ECO:0000259" key="8">
    <source>
        <dbReference type="PROSITE" id="PS50112"/>
    </source>
</evidence>
<dbReference type="InterPro" id="IPR001067">
    <property type="entry name" value="Nuc_translocat"/>
</dbReference>
<dbReference type="PROSITE" id="PS50888">
    <property type="entry name" value="BHLH"/>
    <property type="match status" value="1"/>
</dbReference>
<dbReference type="EMBL" id="ABJB010771439">
    <property type="status" value="NOT_ANNOTATED_CDS"/>
    <property type="molecule type" value="Genomic_DNA"/>
</dbReference>
<comment type="subcellular location">
    <subcellularLocation>
        <location evidence="1">Nucleus</location>
    </subcellularLocation>
</comment>
<dbReference type="GO" id="GO:0005634">
    <property type="term" value="C:nucleus"/>
    <property type="evidence" value="ECO:0000318"/>
    <property type="project" value="GO_Central"/>
</dbReference>
<evidence type="ECO:0000256" key="5">
    <source>
        <dbReference type="ARBA" id="ARBA00023163"/>
    </source>
</evidence>
<dbReference type="SUPFAM" id="SSF55785">
    <property type="entry name" value="PYP-like sensor domain (PAS domain)"/>
    <property type="match status" value="2"/>
</dbReference>
<reference evidence="10 12" key="1">
    <citation type="submission" date="2008-03" db="EMBL/GenBank/DDBJ databases">
        <title>Annotation of Ixodes scapularis.</title>
        <authorList>
            <consortium name="Ixodes scapularis Genome Project Consortium"/>
            <person name="Caler E."/>
            <person name="Hannick L.I."/>
            <person name="Bidwell S."/>
            <person name="Joardar V."/>
            <person name="Thiagarajan M."/>
            <person name="Amedeo P."/>
            <person name="Galinsky K.J."/>
            <person name="Schobel S."/>
            <person name="Inman J."/>
            <person name="Hostetler J."/>
            <person name="Miller J."/>
            <person name="Hammond M."/>
            <person name="Megy K."/>
            <person name="Lawson D."/>
            <person name="Kodira C."/>
            <person name="Sutton G."/>
            <person name="Meyer J."/>
            <person name="Hill C.A."/>
            <person name="Birren B."/>
            <person name="Nene V."/>
            <person name="Collins F."/>
            <person name="Alarcon-Chaidez F."/>
            <person name="Wikel S."/>
            <person name="Strausberg R."/>
        </authorList>
    </citation>
    <scope>NUCLEOTIDE SEQUENCE [LARGE SCALE GENOMIC DNA]</scope>
    <source>
        <strain evidence="12">Wikel</strain>
        <strain evidence="10">Wikel colony</strain>
    </source>
</reference>
<evidence type="ECO:0000256" key="1">
    <source>
        <dbReference type="ARBA" id="ARBA00004123"/>
    </source>
</evidence>
<evidence type="ECO:0000256" key="3">
    <source>
        <dbReference type="ARBA" id="ARBA00023015"/>
    </source>
</evidence>
<organism>
    <name type="scientific">Ixodes scapularis</name>
    <name type="common">Black-legged tick</name>
    <name type="synonym">Deer tick</name>
    <dbReference type="NCBI Taxonomy" id="6945"/>
    <lineage>
        <taxon>Eukaryota</taxon>
        <taxon>Metazoa</taxon>
        <taxon>Ecdysozoa</taxon>
        <taxon>Arthropoda</taxon>
        <taxon>Chelicerata</taxon>
        <taxon>Arachnida</taxon>
        <taxon>Acari</taxon>
        <taxon>Parasitiformes</taxon>
        <taxon>Ixodida</taxon>
        <taxon>Ixodoidea</taxon>
        <taxon>Ixodidae</taxon>
        <taxon>Ixodinae</taxon>
        <taxon>Ixodes</taxon>
    </lineage>
</organism>
<dbReference type="VEuPathDB" id="VectorBase:ISCP_031839"/>
<dbReference type="PROSITE" id="PS50112">
    <property type="entry name" value="PAS"/>
    <property type="match status" value="2"/>
</dbReference>
<keyword evidence="12" id="KW-1185">Reference proteome</keyword>
<dbReference type="GO" id="GO:0045944">
    <property type="term" value="P:positive regulation of transcription by RNA polymerase II"/>
    <property type="evidence" value="ECO:0007669"/>
    <property type="project" value="UniProtKB-ARBA"/>
</dbReference>
<dbReference type="GO" id="GO:0006357">
    <property type="term" value="P:regulation of transcription by RNA polymerase II"/>
    <property type="evidence" value="ECO:0000318"/>
    <property type="project" value="GO_Central"/>
</dbReference>
<protein>
    <recommendedName>
        <fullName evidence="7">Aryl hydrocarbon receptor nuclear translocator homolog</fullName>
    </recommendedName>
</protein>
<dbReference type="STRING" id="6945.B7QNX4"/>
<sequence>DAGSLAGQHCSRDSGELLETLSAKKENHSEIERRRRNKMTAYITELSDMVPTCSALARKPDKLTILRMAVAHMKSLRGGTAPEELASCAPLPVPSDTACLVFQAADGFLFVVSCDTGRIIYVSDSVAPVLNQSQSDWFNACVYDLIHPEDVDKVREQLSTQESSSSGRILDLKTGTVKKEGHQSSMRLCMGSRRGFICRMKLGNVQPDVQGLQRLRQRNALGPSPDGSAYAVVHCTGYIKNWPPSEDGASHCCLVAIGRLQVTSAPNASDLVGSNSNAEFISRHAMDGKFTFVDPRVTAVLGYQPQELLGKTCFDFFHPEDQSHMKDNFEQVLKMKGQVMSVMYRLRAKNREWLWLRTSSFAFLNPYTNDVEYVVCTNTSAK</sequence>
<evidence type="ECO:0000256" key="7">
    <source>
        <dbReference type="ARBA" id="ARBA00073216"/>
    </source>
</evidence>
<dbReference type="EMBL" id="ABJB010385358">
    <property type="status" value="NOT_ANNOTATED_CDS"/>
    <property type="molecule type" value="Genomic_DNA"/>
</dbReference>